<accession>W7LVT1</accession>
<dbReference type="EMBL" id="CM000583">
    <property type="protein sequence ID" value="EWG39605.1"/>
    <property type="molecule type" value="Genomic_DNA"/>
</dbReference>
<keyword evidence="3" id="KW-1185">Reference proteome</keyword>
<dbReference type="KEGG" id="fvr:FVEG_02368"/>
<dbReference type="RefSeq" id="XP_018745796.1">
    <property type="nucleotide sequence ID" value="XM_018889607.1"/>
</dbReference>
<dbReference type="EMBL" id="DS022243">
    <property type="protein sequence ID" value="EWG39605.1"/>
    <property type="molecule type" value="Genomic_DNA"/>
</dbReference>
<dbReference type="Proteomes" id="UP000009096">
    <property type="component" value="Chromosome 6"/>
</dbReference>
<reference evidence="2 3" key="1">
    <citation type="journal article" date="2010" name="Nature">
        <title>Comparative genomics reveals mobile pathogenicity chromosomes in Fusarium.</title>
        <authorList>
            <person name="Ma L.J."/>
            <person name="van der Does H.C."/>
            <person name="Borkovich K.A."/>
            <person name="Coleman J.J."/>
            <person name="Daboussi M.J."/>
            <person name="Di Pietro A."/>
            <person name="Dufresne M."/>
            <person name="Freitag M."/>
            <person name="Grabherr M."/>
            <person name="Henrissat B."/>
            <person name="Houterman P.M."/>
            <person name="Kang S."/>
            <person name="Shim W.B."/>
            <person name="Woloshuk C."/>
            <person name="Xie X."/>
            <person name="Xu J.R."/>
            <person name="Antoniw J."/>
            <person name="Baker S.E."/>
            <person name="Bluhm B.H."/>
            <person name="Breakspear A."/>
            <person name="Brown D.W."/>
            <person name="Butchko R.A."/>
            <person name="Chapman S."/>
            <person name="Coulson R."/>
            <person name="Coutinho P.M."/>
            <person name="Danchin E.G."/>
            <person name="Diener A."/>
            <person name="Gale L.R."/>
            <person name="Gardiner D.M."/>
            <person name="Goff S."/>
            <person name="Hammond-Kosack K.E."/>
            <person name="Hilburn K."/>
            <person name="Hua-Van A."/>
            <person name="Jonkers W."/>
            <person name="Kazan K."/>
            <person name="Kodira C.D."/>
            <person name="Koehrsen M."/>
            <person name="Kumar L."/>
            <person name="Lee Y.H."/>
            <person name="Li L."/>
            <person name="Manners J.M."/>
            <person name="Miranda-Saavedra D."/>
            <person name="Mukherjee M."/>
            <person name="Park G."/>
            <person name="Park J."/>
            <person name="Park S.Y."/>
            <person name="Proctor R.H."/>
            <person name="Regev A."/>
            <person name="Ruiz-Roldan M.C."/>
            <person name="Sain D."/>
            <person name="Sakthikumar S."/>
            <person name="Sykes S."/>
            <person name="Schwartz D.C."/>
            <person name="Turgeon B.G."/>
            <person name="Wapinski I."/>
            <person name="Yoder O."/>
            <person name="Young S."/>
            <person name="Zeng Q."/>
            <person name="Zhou S."/>
            <person name="Galagan J."/>
            <person name="Cuomo C.A."/>
            <person name="Kistler H.C."/>
            <person name="Rep M."/>
        </authorList>
    </citation>
    <scope>NUCLEOTIDE SEQUENCE [LARGE SCALE GENOMIC DNA]</scope>
    <source>
        <strain evidence="3">M3125 / FGSC 7600</strain>
    </source>
</reference>
<evidence type="ECO:0000313" key="2">
    <source>
        <dbReference type="EMBL" id="EWG39605.1"/>
    </source>
</evidence>
<sequence>MGALPVLEDAETSPFRLQHGYRAPKVRQGNFTPILPLGLFRSTYPSTLRVSPSIGLPCFALSGLASFFLSLFLSPPQLFISLLFPPFPSCPISLFFINNHQILPSKAYFNFNNTTSTPQTPITNQHHQYACLRVLLPVWRHDCHQHHLHRLRPQAMQQLPSVLKHSSTDTSRRHSPPLLSQHTLGPVS</sequence>
<gene>
    <name evidence="2" type="ORF">FVEG_02368</name>
</gene>
<dbReference type="GeneID" id="30060581"/>
<organism evidence="2 3">
    <name type="scientific">Gibberella moniliformis (strain M3125 / FGSC 7600)</name>
    <name type="common">Maize ear and stalk rot fungus</name>
    <name type="synonym">Fusarium verticillioides</name>
    <dbReference type="NCBI Taxonomy" id="334819"/>
    <lineage>
        <taxon>Eukaryota</taxon>
        <taxon>Fungi</taxon>
        <taxon>Dikarya</taxon>
        <taxon>Ascomycota</taxon>
        <taxon>Pezizomycotina</taxon>
        <taxon>Sordariomycetes</taxon>
        <taxon>Hypocreomycetidae</taxon>
        <taxon>Hypocreales</taxon>
        <taxon>Nectriaceae</taxon>
        <taxon>Fusarium</taxon>
        <taxon>Fusarium fujikuroi species complex</taxon>
    </lineage>
</organism>
<dbReference type="AlphaFoldDB" id="W7LVT1"/>
<feature type="region of interest" description="Disordered" evidence="1">
    <location>
        <begin position="159"/>
        <end position="188"/>
    </location>
</feature>
<evidence type="ECO:0000313" key="3">
    <source>
        <dbReference type="Proteomes" id="UP000009096"/>
    </source>
</evidence>
<feature type="compositionally biased region" description="Polar residues" evidence="1">
    <location>
        <begin position="178"/>
        <end position="188"/>
    </location>
</feature>
<dbReference type="VEuPathDB" id="FungiDB:FVEG_02368"/>
<evidence type="ECO:0000256" key="1">
    <source>
        <dbReference type="SAM" id="MobiDB-lite"/>
    </source>
</evidence>
<protein>
    <submittedName>
        <fullName evidence="2">Uncharacterized protein</fullName>
    </submittedName>
</protein>
<name>W7LVT1_GIBM7</name>
<proteinExistence type="predicted"/>